<gene>
    <name evidence="1" type="ORF">DB729_008875</name>
</gene>
<evidence type="ECO:0000313" key="1">
    <source>
        <dbReference type="EMBL" id="RRN46310.1"/>
    </source>
</evidence>
<organism evidence="1 2">
    <name type="scientific">Streptococcus halitosis</name>
    <dbReference type="NCBI Taxonomy" id="2172545"/>
    <lineage>
        <taxon>Bacteria</taxon>
        <taxon>Bacillati</taxon>
        <taxon>Bacillota</taxon>
        <taxon>Bacilli</taxon>
        <taxon>Lactobacillales</taxon>
        <taxon>Streptococcaceae</taxon>
        <taxon>Streptococcus</taxon>
    </lineage>
</organism>
<dbReference type="AlphaFoldDB" id="A0A3R8MTS3"/>
<name>A0A3R8MTS3_9STRE</name>
<protein>
    <submittedName>
        <fullName evidence="1">Uncharacterized protein</fullName>
    </submittedName>
</protein>
<comment type="caution">
    <text evidence="1">The sequence shown here is derived from an EMBL/GenBank/DDBJ whole genome shotgun (WGS) entry which is preliminary data.</text>
</comment>
<sequence>MHNIKEMIYRFTLDSIPQRVLDYQEKYRKEHPKEKKYFLYQFLYDKTIANNNQKIIKENKGDYQDEPYYGLSKESAKQRMTCIKKGERKKMSPTPIRLIAENMKISVSELLWGKEKDWKTLLPALFYLVIFDALNHINKGTKEKFSLQERAIEVLKPSVVFASELAKKEIESDFSFESISFDIHDKKLAQVIFRLYQPEIEQQFYQLFKQVFIDSDYELGYLDAKLKVFAHQVIDEIEQWNEKQTAIISDSLGYQIYQTYNLYYSHEMREYRSTFAIKSDSRYSKLKLSHYLDKEQQMIVQSIERFVSDLEKVQSLQDSRLGYRKTDKKLFKIGFDLTGFDKEYFQVTEVQIEPKQLTLDEINEDIEKAYKDKALPM</sequence>
<evidence type="ECO:0000313" key="2">
    <source>
        <dbReference type="Proteomes" id="UP000245553"/>
    </source>
</evidence>
<accession>A0A3R8MTS3</accession>
<reference evidence="1" key="1">
    <citation type="submission" date="2018-11" db="EMBL/GenBank/DDBJ databases">
        <title>Streptococcus halitosis sp. nov. isolated from oral cavity of patient with halitosis.</title>
        <authorList>
            <person name="Tetz V."/>
            <person name="Tetz G."/>
        </authorList>
    </citation>
    <scope>NUCLEOTIDE SEQUENCE [LARGE SCALE GENOMIC DNA]</scope>
    <source>
        <strain evidence="1">VT-4</strain>
    </source>
</reference>
<dbReference type="RefSeq" id="WP_033583896.1">
    <property type="nucleotide sequence ID" value="NZ_QEMY02000005.1"/>
</dbReference>
<keyword evidence="2" id="KW-1185">Reference proteome</keyword>
<dbReference type="Proteomes" id="UP000245553">
    <property type="component" value="Unassembled WGS sequence"/>
</dbReference>
<proteinExistence type="predicted"/>
<dbReference type="EMBL" id="QEMY02000005">
    <property type="protein sequence ID" value="RRN46310.1"/>
    <property type="molecule type" value="Genomic_DNA"/>
</dbReference>